<dbReference type="GO" id="GO:0008237">
    <property type="term" value="F:metallopeptidase activity"/>
    <property type="evidence" value="ECO:0007669"/>
    <property type="project" value="InterPro"/>
</dbReference>
<dbReference type="PANTHER" id="PTHR30164">
    <property type="entry name" value="MTFA PEPTIDASE"/>
    <property type="match status" value="1"/>
</dbReference>
<sequence>MPLVFLTILTLSVLAAIFLPPVWRQYRRKKIQQRPFPSSWRQILKQRMPYFRALPADLQLQLKKLILVFVAEKQFIGCAGLTVTDEMKVTIAAQACLLLLNKPAHYYPKLKQILIYPAAFVVPTQQADHAGIVSEMAQIRLGESWQTGQIILSWLDTLKSAAICNDGHNLVIHEFAHQLDQLKGQATGAPELNSAESYKEWALVLSHEYAQLQQQLALGLPTLFDAYAATNPAEFFAVISEVFFEQPELFAAQHPALYQQLRSFYALDPLSWAQTHPVPPVRS</sequence>
<comment type="caution">
    <text evidence="1">The sequence shown here is derived from an EMBL/GenBank/DDBJ whole genome shotgun (WGS) entry which is preliminary data.</text>
</comment>
<reference evidence="1 2" key="1">
    <citation type="submission" date="2018-11" db="EMBL/GenBank/DDBJ databases">
        <title>Draft genome analysis of Rheinheimera mesophila isolated from an industrial waste site.</title>
        <authorList>
            <person name="Yu Q."/>
            <person name="Qi Y."/>
            <person name="Zhang H."/>
            <person name="Lu Y."/>
            <person name="Pu J."/>
        </authorList>
    </citation>
    <scope>NUCLEOTIDE SEQUENCE [LARGE SCALE GENOMIC DNA]</scope>
    <source>
        <strain evidence="1 2">IITR13</strain>
    </source>
</reference>
<name>A0A3P3QPT0_9GAMM</name>
<dbReference type="FunFam" id="3.40.390.10:FF:000012">
    <property type="entry name" value="Protein MtfA"/>
    <property type="match status" value="1"/>
</dbReference>
<dbReference type="Pfam" id="PF06167">
    <property type="entry name" value="Peptidase_M90"/>
    <property type="match status" value="1"/>
</dbReference>
<proteinExistence type="predicted"/>
<evidence type="ECO:0000313" key="1">
    <source>
        <dbReference type="EMBL" id="RRJ23266.1"/>
    </source>
</evidence>
<dbReference type="RefSeq" id="WP_046519150.1">
    <property type="nucleotide sequence ID" value="NZ_LAVS01000008.1"/>
</dbReference>
<dbReference type="OrthoDB" id="9786424at2"/>
<dbReference type="EMBL" id="RRCF01000001">
    <property type="protein sequence ID" value="RRJ23266.1"/>
    <property type="molecule type" value="Genomic_DNA"/>
</dbReference>
<dbReference type="GO" id="GO:0005829">
    <property type="term" value="C:cytosol"/>
    <property type="evidence" value="ECO:0007669"/>
    <property type="project" value="TreeGrafter"/>
</dbReference>
<dbReference type="Proteomes" id="UP000276260">
    <property type="component" value="Unassembled WGS sequence"/>
</dbReference>
<dbReference type="GO" id="GO:0004177">
    <property type="term" value="F:aminopeptidase activity"/>
    <property type="evidence" value="ECO:0007669"/>
    <property type="project" value="TreeGrafter"/>
</dbReference>
<dbReference type="Gene3D" id="3.40.390.10">
    <property type="entry name" value="Collagenase (Catalytic Domain)"/>
    <property type="match status" value="1"/>
</dbReference>
<dbReference type="Gene3D" id="1.10.472.150">
    <property type="entry name" value="Glucose-regulated metallo-peptidase M90, N-terminal domain"/>
    <property type="match status" value="1"/>
</dbReference>
<keyword evidence="2" id="KW-1185">Reference proteome</keyword>
<gene>
    <name evidence="1" type="ORF">EIK76_04045</name>
</gene>
<dbReference type="PANTHER" id="PTHR30164:SF2">
    <property type="entry name" value="PROTEIN MTFA"/>
    <property type="match status" value="1"/>
</dbReference>
<accession>A0A3P3QPT0</accession>
<dbReference type="InterPro" id="IPR042252">
    <property type="entry name" value="MtfA_N"/>
</dbReference>
<evidence type="ECO:0000313" key="2">
    <source>
        <dbReference type="Proteomes" id="UP000276260"/>
    </source>
</evidence>
<dbReference type="SUPFAM" id="SSF55486">
    <property type="entry name" value="Metalloproteases ('zincins'), catalytic domain"/>
    <property type="match status" value="1"/>
</dbReference>
<dbReference type="AlphaFoldDB" id="A0A3P3QPT0"/>
<dbReference type="CDD" id="cd20169">
    <property type="entry name" value="Peptidase_M90_mtfA"/>
    <property type="match status" value="1"/>
</dbReference>
<dbReference type="InterPro" id="IPR010384">
    <property type="entry name" value="MtfA_fam"/>
</dbReference>
<dbReference type="InterPro" id="IPR024079">
    <property type="entry name" value="MetalloPept_cat_dom_sf"/>
</dbReference>
<organism evidence="1 2">
    <name type="scientific">Rheinheimera mesophila</name>
    <dbReference type="NCBI Taxonomy" id="1547515"/>
    <lineage>
        <taxon>Bacteria</taxon>
        <taxon>Pseudomonadati</taxon>
        <taxon>Pseudomonadota</taxon>
        <taxon>Gammaproteobacteria</taxon>
        <taxon>Chromatiales</taxon>
        <taxon>Chromatiaceae</taxon>
        <taxon>Rheinheimera</taxon>
    </lineage>
</organism>
<protein>
    <submittedName>
        <fullName evidence="1">Zinc-dependent peptidase</fullName>
    </submittedName>
</protein>